<dbReference type="Gene3D" id="3.30.930.10">
    <property type="entry name" value="Bira Bifunctional Protein, Domain 2"/>
    <property type="match status" value="1"/>
</dbReference>
<dbReference type="GO" id="GO:0046872">
    <property type="term" value="F:metal ion binding"/>
    <property type="evidence" value="ECO:0007669"/>
    <property type="project" value="UniProtKB-KW"/>
</dbReference>
<name>A0A1G2G148_9BACT</name>
<gene>
    <name evidence="14" type="ORF">A2719_01380</name>
</gene>
<dbReference type="InterPro" id="IPR002314">
    <property type="entry name" value="aa-tRNA-synt_IIb"/>
</dbReference>
<evidence type="ECO:0000256" key="7">
    <source>
        <dbReference type="ARBA" id="ARBA00022840"/>
    </source>
</evidence>
<evidence type="ECO:0000256" key="11">
    <source>
        <dbReference type="NCBIfam" id="TIGR00418"/>
    </source>
</evidence>
<evidence type="ECO:0000256" key="1">
    <source>
        <dbReference type="ARBA" id="ARBA00008226"/>
    </source>
</evidence>
<evidence type="ECO:0000313" key="15">
    <source>
        <dbReference type="Proteomes" id="UP000177480"/>
    </source>
</evidence>
<dbReference type="InterPro" id="IPR004154">
    <property type="entry name" value="Anticodon-bd"/>
</dbReference>
<dbReference type="SUPFAM" id="SSF52954">
    <property type="entry name" value="Class II aaRS ABD-related"/>
    <property type="match status" value="1"/>
</dbReference>
<dbReference type="GO" id="GO:0004829">
    <property type="term" value="F:threonine-tRNA ligase activity"/>
    <property type="evidence" value="ECO:0007669"/>
    <property type="project" value="UniProtKB-UniRule"/>
</dbReference>
<comment type="similarity">
    <text evidence="1">Belongs to the class-II aminoacyl-tRNA synthetase family.</text>
</comment>
<dbReference type="Pfam" id="PF03129">
    <property type="entry name" value="HGTP_anticodon"/>
    <property type="match status" value="1"/>
</dbReference>
<keyword evidence="6" id="KW-0862">Zinc</keyword>
<evidence type="ECO:0000256" key="3">
    <source>
        <dbReference type="ARBA" id="ARBA00022598"/>
    </source>
</evidence>
<dbReference type="InterPro" id="IPR002320">
    <property type="entry name" value="Thr-tRNA-ligase_IIa"/>
</dbReference>
<proteinExistence type="inferred from homology"/>
<sequence length="422" mass="48778">MKKKPLSKKKAIRKIKQKAKVAEPPKELPPNDHRALGQSLDLFSFHEIAPGAPFWHNKGMIIFRELERYARKINDENGYQEISTPILVKKDVFEKSGHWDFYRDNMFWFNNPRDKKETLVVKPMNCPESTYIYNSTVRSYNDLPLRLAEIGRLNRNELSGTLGGLFRVRQITMDDAHIFVCPEQVEEEVAVVIKIIEEFYSSFGFKPRYVLATRPKKALGTKKVWDTAEHALEEALKKQNTAYSIDKGEGAFYGPKIEVHMEDSQGRDWQMGTAQLDLVMLPKQFNLSYIDKNGKKQMPWVIHRAVFGSFERFIGILLEHFSGALPFWLSPMQARILTINDKVLDYAKEVEQELKKNDVRVEIDGRNESLGKKIREGEMQKIPYLLIVGEKEKSARSVNVRERGKGDLGAKALDDFMKKLPR</sequence>
<dbReference type="PRINTS" id="PR01047">
    <property type="entry name" value="TRNASYNTHTHR"/>
</dbReference>
<dbReference type="PANTHER" id="PTHR11451">
    <property type="entry name" value="THREONINE-TRNA LIGASE"/>
    <property type="match status" value="1"/>
</dbReference>
<dbReference type="SUPFAM" id="SSF55681">
    <property type="entry name" value="Class II aaRS and biotin synthetases"/>
    <property type="match status" value="1"/>
</dbReference>
<dbReference type="NCBIfam" id="TIGR00418">
    <property type="entry name" value="thrS"/>
    <property type="match status" value="1"/>
</dbReference>
<keyword evidence="4" id="KW-0479">Metal-binding</keyword>
<dbReference type="FunFam" id="3.40.50.800:FF:000001">
    <property type="entry name" value="Threonine--tRNA ligase"/>
    <property type="match status" value="1"/>
</dbReference>
<dbReference type="InterPro" id="IPR036621">
    <property type="entry name" value="Anticodon-bd_dom_sf"/>
</dbReference>
<comment type="caution">
    <text evidence="14">The sequence shown here is derived from an EMBL/GenBank/DDBJ whole genome shotgun (WGS) entry which is preliminary data.</text>
</comment>
<organism evidence="14 15">
    <name type="scientific">Candidatus Ryanbacteria bacterium RIFCSPHIGHO2_01_FULL_45_22</name>
    <dbReference type="NCBI Taxonomy" id="1802114"/>
    <lineage>
        <taxon>Bacteria</taxon>
        <taxon>Candidatus Ryaniibacteriota</taxon>
    </lineage>
</organism>
<keyword evidence="7" id="KW-0067">ATP-binding</keyword>
<dbReference type="Gene3D" id="3.40.50.800">
    <property type="entry name" value="Anticodon-binding domain"/>
    <property type="match status" value="1"/>
</dbReference>
<protein>
    <recommendedName>
        <fullName evidence="2 11">Threonine--tRNA ligase</fullName>
        <ecNumber evidence="2 11">6.1.1.3</ecNumber>
    </recommendedName>
</protein>
<dbReference type="FunFam" id="3.30.930.10:FF:000002">
    <property type="entry name" value="Threonine--tRNA ligase"/>
    <property type="match status" value="1"/>
</dbReference>
<dbReference type="PANTHER" id="PTHR11451:SF44">
    <property type="entry name" value="THREONINE--TRNA LIGASE, CHLOROPLASTIC_MITOCHONDRIAL 2"/>
    <property type="match status" value="1"/>
</dbReference>
<dbReference type="InterPro" id="IPR045864">
    <property type="entry name" value="aa-tRNA-synth_II/BPL/LPL"/>
</dbReference>
<dbReference type="CDD" id="cd00771">
    <property type="entry name" value="ThrRS_core"/>
    <property type="match status" value="1"/>
</dbReference>
<keyword evidence="5" id="KW-0547">Nucleotide-binding</keyword>
<feature type="compositionally biased region" description="Basic and acidic residues" evidence="12">
    <location>
        <begin position="20"/>
        <end position="32"/>
    </location>
</feature>
<dbReference type="CDD" id="cd00860">
    <property type="entry name" value="ThrRS_anticodon"/>
    <property type="match status" value="1"/>
</dbReference>
<dbReference type="GO" id="GO:0005737">
    <property type="term" value="C:cytoplasm"/>
    <property type="evidence" value="ECO:0007669"/>
    <property type="project" value="UniProtKB-UniRule"/>
</dbReference>
<evidence type="ECO:0000256" key="2">
    <source>
        <dbReference type="ARBA" id="ARBA00013163"/>
    </source>
</evidence>
<keyword evidence="3 14" id="KW-0436">Ligase</keyword>
<dbReference type="PROSITE" id="PS50862">
    <property type="entry name" value="AA_TRNA_LIGASE_II"/>
    <property type="match status" value="1"/>
</dbReference>
<reference evidence="14 15" key="1">
    <citation type="journal article" date="2016" name="Nat. Commun.">
        <title>Thousands of microbial genomes shed light on interconnected biogeochemical processes in an aquifer system.</title>
        <authorList>
            <person name="Anantharaman K."/>
            <person name="Brown C.T."/>
            <person name="Hug L.A."/>
            <person name="Sharon I."/>
            <person name="Castelle C.J."/>
            <person name="Probst A.J."/>
            <person name="Thomas B.C."/>
            <person name="Singh A."/>
            <person name="Wilkins M.J."/>
            <person name="Karaoz U."/>
            <person name="Brodie E.L."/>
            <person name="Williams K.H."/>
            <person name="Hubbard S.S."/>
            <person name="Banfield J.F."/>
        </authorList>
    </citation>
    <scope>NUCLEOTIDE SEQUENCE [LARGE SCALE GENOMIC DNA]</scope>
</reference>
<dbReference type="EC" id="6.1.1.3" evidence="2 11"/>
<dbReference type="Pfam" id="PF00587">
    <property type="entry name" value="tRNA-synt_2b"/>
    <property type="match status" value="1"/>
</dbReference>
<dbReference type="STRING" id="1802114.A2719_01380"/>
<evidence type="ECO:0000256" key="10">
    <source>
        <dbReference type="ARBA" id="ARBA00049515"/>
    </source>
</evidence>
<evidence type="ECO:0000256" key="6">
    <source>
        <dbReference type="ARBA" id="ARBA00022833"/>
    </source>
</evidence>
<dbReference type="InterPro" id="IPR033728">
    <property type="entry name" value="ThrRS_core"/>
</dbReference>
<evidence type="ECO:0000256" key="4">
    <source>
        <dbReference type="ARBA" id="ARBA00022723"/>
    </source>
</evidence>
<dbReference type="AlphaFoldDB" id="A0A1G2G148"/>
<keyword evidence="9" id="KW-0030">Aminoacyl-tRNA synthetase</keyword>
<keyword evidence="8" id="KW-0648">Protein biosynthesis</keyword>
<feature type="region of interest" description="Disordered" evidence="12">
    <location>
        <begin position="1"/>
        <end position="32"/>
    </location>
</feature>
<accession>A0A1G2G148</accession>
<feature type="compositionally biased region" description="Basic residues" evidence="12">
    <location>
        <begin position="1"/>
        <end position="19"/>
    </location>
</feature>
<dbReference type="InterPro" id="IPR006195">
    <property type="entry name" value="aa-tRNA-synth_II"/>
</dbReference>
<evidence type="ECO:0000256" key="9">
    <source>
        <dbReference type="ARBA" id="ARBA00023146"/>
    </source>
</evidence>
<evidence type="ECO:0000256" key="5">
    <source>
        <dbReference type="ARBA" id="ARBA00022741"/>
    </source>
</evidence>
<dbReference type="InterPro" id="IPR047246">
    <property type="entry name" value="ThrRS_anticodon"/>
</dbReference>
<dbReference type="GO" id="GO:0005524">
    <property type="term" value="F:ATP binding"/>
    <property type="evidence" value="ECO:0007669"/>
    <property type="project" value="UniProtKB-KW"/>
</dbReference>
<evidence type="ECO:0000256" key="8">
    <source>
        <dbReference type="ARBA" id="ARBA00022917"/>
    </source>
</evidence>
<evidence type="ECO:0000259" key="13">
    <source>
        <dbReference type="PROSITE" id="PS50862"/>
    </source>
</evidence>
<dbReference type="GO" id="GO:0006435">
    <property type="term" value="P:threonyl-tRNA aminoacylation"/>
    <property type="evidence" value="ECO:0007669"/>
    <property type="project" value="UniProtKB-UniRule"/>
</dbReference>
<feature type="domain" description="Aminoacyl-transfer RNA synthetases class-II family profile" evidence="13">
    <location>
        <begin position="55"/>
        <end position="326"/>
    </location>
</feature>
<dbReference type="Proteomes" id="UP000177480">
    <property type="component" value="Unassembled WGS sequence"/>
</dbReference>
<dbReference type="EMBL" id="MHNK01000011">
    <property type="protein sequence ID" value="OGZ43722.1"/>
    <property type="molecule type" value="Genomic_DNA"/>
</dbReference>
<evidence type="ECO:0000256" key="12">
    <source>
        <dbReference type="SAM" id="MobiDB-lite"/>
    </source>
</evidence>
<evidence type="ECO:0000313" key="14">
    <source>
        <dbReference type="EMBL" id="OGZ43722.1"/>
    </source>
</evidence>
<comment type="catalytic activity">
    <reaction evidence="10">
        <text>tRNA(Thr) + L-threonine + ATP = L-threonyl-tRNA(Thr) + AMP + diphosphate + H(+)</text>
        <dbReference type="Rhea" id="RHEA:24624"/>
        <dbReference type="Rhea" id="RHEA-COMP:9670"/>
        <dbReference type="Rhea" id="RHEA-COMP:9704"/>
        <dbReference type="ChEBI" id="CHEBI:15378"/>
        <dbReference type="ChEBI" id="CHEBI:30616"/>
        <dbReference type="ChEBI" id="CHEBI:33019"/>
        <dbReference type="ChEBI" id="CHEBI:57926"/>
        <dbReference type="ChEBI" id="CHEBI:78442"/>
        <dbReference type="ChEBI" id="CHEBI:78534"/>
        <dbReference type="ChEBI" id="CHEBI:456215"/>
        <dbReference type="EC" id="6.1.1.3"/>
    </reaction>
</comment>